<dbReference type="Pfam" id="PF00196">
    <property type="entry name" value="GerE"/>
    <property type="match status" value="1"/>
</dbReference>
<dbReference type="STRING" id="1391654.AKJ09_02043"/>
<evidence type="ECO:0000313" key="4">
    <source>
        <dbReference type="Proteomes" id="UP000064967"/>
    </source>
</evidence>
<sequence length="278" mass="30637">MGEDGSIRWHRVRSAVRLIGEVREIGVRTEEARQHLLQSLLREIGATVGGIVNDHAYRRGGKGGVRGATLAGFDDATVSVFTIHDSLGSDINPYHRALMDRVASMTPDELKHEPVISSNLGDVLSPRDWYNSFWVAECAQPARLDHFLSAVHIVGRYTTEGSGLMREAGDRPFTDEDRNVLRLVIGESGGLFPTQQAPSLPPRVQATMKCLLTGASDKEIAQRMRISPHTVRQYVKVIFRTYGVSSRSQLIAREVKRTPAQSARTVGGLSDQRRSPAA</sequence>
<dbReference type="SUPFAM" id="SSF46894">
    <property type="entry name" value="C-terminal effector domain of the bipartite response regulators"/>
    <property type="match status" value="1"/>
</dbReference>
<evidence type="ECO:0000259" key="2">
    <source>
        <dbReference type="PROSITE" id="PS50043"/>
    </source>
</evidence>
<name>A0A0K1PQI8_9BACT</name>
<dbReference type="CDD" id="cd06170">
    <property type="entry name" value="LuxR_C_like"/>
    <property type="match status" value="1"/>
</dbReference>
<accession>A0A0K1PQI8</accession>
<dbReference type="RefSeq" id="WP_146646834.1">
    <property type="nucleotide sequence ID" value="NZ_CP012333.1"/>
</dbReference>
<dbReference type="InterPro" id="IPR016032">
    <property type="entry name" value="Sig_transdc_resp-reg_C-effctor"/>
</dbReference>
<evidence type="ECO:0000313" key="3">
    <source>
        <dbReference type="EMBL" id="AKU95379.1"/>
    </source>
</evidence>
<dbReference type="SMART" id="SM00421">
    <property type="entry name" value="HTH_LUXR"/>
    <property type="match status" value="1"/>
</dbReference>
<feature type="region of interest" description="Disordered" evidence="1">
    <location>
        <begin position="255"/>
        <end position="278"/>
    </location>
</feature>
<reference evidence="3 4" key="1">
    <citation type="submission" date="2015-08" db="EMBL/GenBank/DDBJ databases">
        <authorList>
            <person name="Babu N.S."/>
            <person name="Beckwith C.J."/>
            <person name="Beseler K.G."/>
            <person name="Brison A."/>
            <person name="Carone J.V."/>
            <person name="Caskin T.P."/>
            <person name="Diamond M."/>
            <person name="Durham M.E."/>
            <person name="Foxe J.M."/>
            <person name="Go M."/>
            <person name="Henderson B.A."/>
            <person name="Jones I.B."/>
            <person name="McGettigan J.A."/>
            <person name="Micheletti S.J."/>
            <person name="Nasrallah M.E."/>
            <person name="Ortiz D."/>
            <person name="Piller C.R."/>
            <person name="Privatt S.R."/>
            <person name="Schneider S.L."/>
            <person name="Sharp S."/>
            <person name="Smith T.C."/>
            <person name="Stanton J.D."/>
            <person name="Ullery H.E."/>
            <person name="Wilson R.J."/>
            <person name="Serrano M.G."/>
            <person name="Buck G."/>
            <person name="Lee V."/>
            <person name="Wang Y."/>
            <person name="Carvalho R."/>
            <person name="Voegtly L."/>
            <person name="Shi R."/>
            <person name="Duckworth R."/>
            <person name="Johnson A."/>
            <person name="Loviza R."/>
            <person name="Walstead R."/>
            <person name="Shah Z."/>
            <person name="Kiflezghi M."/>
            <person name="Wade K."/>
            <person name="Ball S.L."/>
            <person name="Bradley K.W."/>
            <person name="Asai D.J."/>
            <person name="Bowman C.A."/>
            <person name="Russell D.A."/>
            <person name="Pope W.H."/>
            <person name="Jacobs-Sera D."/>
            <person name="Hendrix R.W."/>
            <person name="Hatfull G.F."/>
        </authorList>
    </citation>
    <scope>NUCLEOTIDE SEQUENCE [LARGE SCALE GENOMIC DNA]</scope>
    <source>
        <strain evidence="3 4">DSM 27648</strain>
    </source>
</reference>
<dbReference type="GO" id="GO:0003677">
    <property type="term" value="F:DNA binding"/>
    <property type="evidence" value="ECO:0007669"/>
    <property type="project" value="InterPro"/>
</dbReference>
<dbReference type="InterPro" id="IPR036388">
    <property type="entry name" value="WH-like_DNA-bd_sf"/>
</dbReference>
<dbReference type="AlphaFoldDB" id="A0A0K1PQI8"/>
<dbReference type="GO" id="GO:0006355">
    <property type="term" value="P:regulation of DNA-templated transcription"/>
    <property type="evidence" value="ECO:0007669"/>
    <property type="project" value="InterPro"/>
</dbReference>
<organism evidence="3 4">
    <name type="scientific">Labilithrix luteola</name>
    <dbReference type="NCBI Taxonomy" id="1391654"/>
    <lineage>
        <taxon>Bacteria</taxon>
        <taxon>Pseudomonadati</taxon>
        <taxon>Myxococcota</taxon>
        <taxon>Polyangia</taxon>
        <taxon>Polyangiales</taxon>
        <taxon>Labilitrichaceae</taxon>
        <taxon>Labilithrix</taxon>
    </lineage>
</organism>
<dbReference type="OrthoDB" id="5398077at2"/>
<dbReference type="InterPro" id="IPR000792">
    <property type="entry name" value="Tscrpt_reg_LuxR_C"/>
</dbReference>
<gene>
    <name evidence="3" type="ORF">AKJ09_02043</name>
</gene>
<dbReference type="KEGG" id="llu:AKJ09_02043"/>
<dbReference type="Proteomes" id="UP000064967">
    <property type="component" value="Chromosome"/>
</dbReference>
<evidence type="ECO:0000256" key="1">
    <source>
        <dbReference type="SAM" id="MobiDB-lite"/>
    </source>
</evidence>
<protein>
    <submittedName>
        <fullName evidence="3">Transcriptional regulator, LuxR family protein</fullName>
    </submittedName>
</protein>
<keyword evidence="4" id="KW-1185">Reference proteome</keyword>
<dbReference type="EMBL" id="CP012333">
    <property type="protein sequence ID" value="AKU95379.1"/>
    <property type="molecule type" value="Genomic_DNA"/>
</dbReference>
<proteinExistence type="predicted"/>
<dbReference type="PROSITE" id="PS50043">
    <property type="entry name" value="HTH_LUXR_2"/>
    <property type="match status" value="1"/>
</dbReference>
<feature type="domain" description="HTH luxR-type" evidence="2">
    <location>
        <begin position="193"/>
        <end position="258"/>
    </location>
</feature>
<dbReference type="Gene3D" id="1.10.10.10">
    <property type="entry name" value="Winged helix-like DNA-binding domain superfamily/Winged helix DNA-binding domain"/>
    <property type="match status" value="1"/>
</dbReference>